<reference evidence="1" key="1">
    <citation type="submission" date="2020-12" db="EMBL/GenBank/DDBJ databases">
        <title>Whole-genome-sequencing of Salmonella enterica serovar Saintpaul for elucidating the mechanisms of resistance to third-generation cephalosporins.</title>
        <authorList>
            <person name="Octavia S."/>
            <person name="Chew K.L."/>
            <person name="Lin R.T.P."/>
            <person name="Teo J.W.P."/>
        </authorList>
    </citation>
    <scope>NUCLEOTIDE SEQUENCE</scope>
    <source>
        <strain evidence="1">4695</strain>
        <plasmid evidence="1">p4695_blaTEM-1B</plasmid>
    </source>
</reference>
<sequence>MSVKCLPLQSGLDEKDQGLFQNGRNTRNVEENVALNNMIAIFKKVGVTHYVYSIYHFQIVIKIKLPERQKQKKALSRNVWYPSFLQLPLRPDNFILGEGALIITYPIRKAGNQNVTRISKMQRFNISVFSVSWQQSRSAGTGKLYSTSPGLAGD</sequence>
<accession>A0A7T0P9H8</accession>
<proteinExistence type="predicted"/>
<geneLocation type="plasmid" evidence="1">
    <name>p4695_blaTEM-1B</name>
</geneLocation>
<dbReference type="AlphaFoldDB" id="A0A7T0P9H8"/>
<name>A0A7T0P9H8_SALET</name>
<keyword evidence="1" id="KW-0614">Plasmid</keyword>
<gene>
    <name evidence="1" type="ORF">IMZ83_00990</name>
</gene>
<evidence type="ECO:0000313" key="1">
    <source>
        <dbReference type="EMBL" id="QPK76416.1"/>
    </source>
</evidence>
<dbReference type="RefSeq" id="WP_038989396.1">
    <property type="nucleotide sequence ID" value="NZ_CP023167.1"/>
</dbReference>
<organism evidence="1">
    <name type="scientific">Salmonella enterica subsp. enterica serovar Saintpaul</name>
    <dbReference type="NCBI Taxonomy" id="90105"/>
    <lineage>
        <taxon>Bacteria</taxon>
        <taxon>Pseudomonadati</taxon>
        <taxon>Pseudomonadota</taxon>
        <taxon>Gammaproteobacteria</taxon>
        <taxon>Enterobacterales</taxon>
        <taxon>Enterobacteriaceae</taxon>
        <taxon>Salmonella</taxon>
    </lineage>
</organism>
<dbReference type="EMBL" id="CP062979">
    <property type="protein sequence ID" value="QPK76416.1"/>
    <property type="molecule type" value="Genomic_DNA"/>
</dbReference>
<protein>
    <submittedName>
        <fullName evidence="1">Uncharacterized protein</fullName>
    </submittedName>
</protein>